<gene>
    <name evidence="3" type="ORF">FA15DRAFT_167200</name>
</gene>
<evidence type="ECO:0000313" key="4">
    <source>
        <dbReference type="Proteomes" id="UP000307440"/>
    </source>
</evidence>
<reference evidence="3 4" key="1">
    <citation type="journal article" date="2019" name="Nat. Ecol. Evol.">
        <title>Megaphylogeny resolves global patterns of mushroom evolution.</title>
        <authorList>
            <person name="Varga T."/>
            <person name="Krizsan K."/>
            <person name="Foldi C."/>
            <person name="Dima B."/>
            <person name="Sanchez-Garcia M."/>
            <person name="Sanchez-Ramirez S."/>
            <person name="Szollosi G.J."/>
            <person name="Szarkandi J.G."/>
            <person name="Papp V."/>
            <person name="Albert L."/>
            <person name="Andreopoulos W."/>
            <person name="Angelini C."/>
            <person name="Antonin V."/>
            <person name="Barry K.W."/>
            <person name="Bougher N.L."/>
            <person name="Buchanan P."/>
            <person name="Buyck B."/>
            <person name="Bense V."/>
            <person name="Catcheside P."/>
            <person name="Chovatia M."/>
            <person name="Cooper J."/>
            <person name="Damon W."/>
            <person name="Desjardin D."/>
            <person name="Finy P."/>
            <person name="Geml J."/>
            <person name="Haridas S."/>
            <person name="Hughes K."/>
            <person name="Justo A."/>
            <person name="Karasinski D."/>
            <person name="Kautmanova I."/>
            <person name="Kiss B."/>
            <person name="Kocsube S."/>
            <person name="Kotiranta H."/>
            <person name="LaButti K.M."/>
            <person name="Lechner B.E."/>
            <person name="Liimatainen K."/>
            <person name="Lipzen A."/>
            <person name="Lukacs Z."/>
            <person name="Mihaltcheva S."/>
            <person name="Morgado L.N."/>
            <person name="Niskanen T."/>
            <person name="Noordeloos M.E."/>
            <person name="Ohm R.A."/>
            <person name="Ortiz-Santana B."/>
            <person name="Ovrebo C."/>
            <person name="Racz N."/>
            <person name="Riley R."/>
            <person name="Savchenko A."/>
            <person name="Shiryaev A."/>
            <person name="Soop K."/>
            <person name="Spirin V."/>
            <person name="Szebenyi C."/>
            <person name="Tomsovsky M."/>
            <person name="Tulloss R.E."/>
            <person name="Uehling J."/>
            <person name="Grigoriev I.V."/>
            <person name="Vagvolgyi C."/>
            <person name="Papp T."/>
            <person name="Martin F.M."/>
            <person name="Miettinen O."/>
            <person name="Hibbett D.S."/>
            <person name="Nagy L.G."/>
        </authorList>
    </citation>
    <scope>NUCLEOTIDE SEQUENCE [LARGE SCALE GENOMIC DNA]</scope>
    <source>
        <strain evidence="3 4">CBS 121175</strain>
    </source>
</reference>
<protein>
    <submittedName>
        <fullName evidence="3">Uncharacterized protein</fullName>
    </submittedName>
</protein>
<feature type="transmembrane region" description="Helical" evidence="2">
    <location>
        <begin position="15"/>
        <end position="34"/>
    </location>
</feature>
<evidence type="ECO:0000256" key="2">
    <source>
        <dbReference type="SAM" id="Phobius"/>
    </source>
</evidence>
<name>A0A5C3KHE6_COPMA</name>
<keyword evidence="4" id="KW-1185">Reference proteome</keyword>
<keyword evidence="2" id="KW-0472">Membrane</keyword>
<dbReference type="EMBL" id="ML210332">
    <property type="protein sequence ID" value="TFK19629.1"/>
    <property type="molecule type" value="Genomic_DNA"/>
</dbReference>
<proteinExistence type="predicted"/>
<sequence>MSHANHNSSSFPNPIIIAGVFIGVIAIILFTVAARRANKAARLRASVARPITVEYTLRPQALAQRRPTLDPELPELPPPAYQAHTKDKLVAHTTPALAVPNMPSHPPPQPENWRNV</sequence>
<keyword evidence="2" id="KW-1133">Transmembrane helix</keyword>
<keyword evidence="2" id="KW-0812">Transmembrane</keyword>
<organism evidence="3 4">
    <name type="scientific">Coprinopsis marcescibilis</name>
    <name type="common">Agaric fungus</name>
    <name type="synonym">Psathyrella marcescibilis</name>
    <dbReference type="NCBI Taxonomy" id="230819"/>
    <lineage>
        <taxon>Eukaryota</taxon>
        <taxon>Fungi</taxon>
        <taxon>Dikarya</taxon>
        <taxon>Basidiomycota</taxon>
        <taxon>Agaricomycotina</taxon>
        <taxon>Agaricomycetes</taxon>
        <taxon>Agaricomycetidae</taxon>
        <taxon>Agaricales</taxon>
        <taxon>Agaricineae</taxon>
        <taxon>Psathyrellaceae</taxon>
        <taxon>Coprinopsis</taxon>
    </lineage>
</organism>
<dbReference type="AlphaFoldDB" id="A0A5C3KHE6"/>
<evidence type="ECO:0000313" key="3">
    <source>
        <dbReference type="EMBL" id="TFK19629.1"/>
    </source>
</evidence>
<accession>A0A5C3KHE6</accession>
<dbReference type="Proteomes" id="UP000307440">
    <property type="component" value="Unassembled WGS sequence"/>
</dbReference>
<evidence type="ECO:0000256" key="1">
    <source>
        <dbReference type="SAM" id="MobiDB-lite"/>
    </source>
</evidence>
<feature type="region of interest" description="Disordered" evidence="1">
    <location>
        <begin position="94"/>
        <end position="116"/>
    </location>
</feature>